<comment type="caution">
    <text evidence="2">The sequence shown here is derived from an EMBL/GenBank/DDBJ whole genome shotgun (WGS) entry which is preliminary data.</text>
</comment>
<evidence type="ECO:0000256" key="1">
    <source>
        <dbReference type="SAM" id="SignalP"/>
    </source>
</evidence>
<keyword evidence="3" id="KW-1185">Reference proteome</keyword>
<evidence type="ECO:0000313" key="3">
    <source>
        <dbReference type="Proteomes" id="UP000186455"/>
    </source>
</evidence>
<feature type="chain" id="PRO_5010250303" description="Secreted protein" evidence="1">
    <location>
        <begin position="30"/>
        <end position="126"/>
    </location>
</feature>
<accession>A0A1Q4VAP0</accession>
<evidence type="ECO:0000313" key="2">
    <source>
        <dbReference type="EMBL" id="OKH94915.1"/>
    </source>
</evidence>
<sequence length="126" mass="13262">MNMRHTIRFLLATVTATSALLLTATAASASEYTVQAEGQNRGFGGADDDGLRVYACDTFGDNWGVRTHYTYRNHTGGTATRTVSDANGVTTGCGEQNMSASAPALSYQVCTGRAGADTVCGPWTRL</sequence>
<keyword evidence="1" id="KW-0732">Signal</keyword>
<gene>
    <name evidence="2" type="ORF">AB852_12280</name>
</gene>
<protein>
    <recommendedName>
        <fullName evidence="4">Secreted protein</fullName>
    </recommendedName>
</protein>
<evidence type="ECO:0008006" key="4">
    <source>
        <dbReference type="Google" id="ProtNLM"/>
    </source>
</evidence>
<proteinExistence type="predicted"/>
<dbReference type="Proteomes" id="UP000186455">
    <property type="component" value="Unassembled WGS sequence"/>
</dbReference>
<reference evidence="2 3" key="1">
    <citation type="submission" date="2015-06" db="EMBL/GenBank/DDBJ databases">
        <title>Cloning and characterization of the uncialamcin biosynthetic gene cluster.</title>
        <authorList>
            <person name="Yan X."/>
            <person name="Huang T."/>
            <person name="Ge H."/>
            <person name="Shen B."/>
        </authorList>
    </citation>
    <scope>NUCLEOTIDE SEQUENCE [LARGE SCALE GENOMIC DNA]</scope>
    <source>
        <strain evidence="2 3">DCA2648</strain>
    </source>
</reference>
<organism evidence="2 3">
    <name type="scientific">Streptomyces uncialis</name>
    <dbReference type="NCBI Taxonomy" id="1048205"/>
    <lineage>
        <taxon>Bacteria</taxon>
        <taxon>Bacillati</taxon>
        <taxon>Actinomycetota</taxon>
        <taxon>Actinomycetes</taxon>
        <taxon>Kitasatosporales</taxon>
        <taxon>Streptomycetaceae</taxon>
        <taxon>Streptomyces</taxon>
    </lineage>
</organism>
<name>A0A1Q4VAP0_9ACTN</name>
<dbReference type="AlphaFoldDB" id="A0A1Q4VAP0"/>
<feature type="signal peptide" evidence="1">
    <location>
        <begin position="1"/>
        <end position="29"/>
    </location>
</feature>
<dbReference type="EMBL" id="LFBV01000002">
    <property type="protein sequence ID" value="OKH94915.1"/>
    <property type="molecule type" value="Genomic_DNA"/>
</dbReference>